<feature type="region of interest" description="Disordered" evidence="1">
    <location>
        <begin position="1"/>
        <end position="21"/>
    </location>
</feature>
<evidence type="ECO:0000313" key="2">
    <source>
        <dbReference type="EMBL" id="GAA2517398.1"/>
    </source>
</evidence>
<reference evidence="2 3" key="1">
    <citation type="journal article" date="2019" name="Int. J. Syst. Evol. Microbiol.">
        <title>The Global Catalogue of Microorganisms (GCM) 10K type strain sequencing project: providing services to taxonomists for standard genome sequencing and annotation.</title>
        <authorList>
            <consortium name="The Broad Institute Genomics Platform"/>
            <consortium name="The Broad Institute Genome Sequencing Center for Infectious Disease"/>
            <person name="Wu L."/>
            <person name="Ma J."/>
        </authorList>
    </citation>
    <scope>NUCLEOTIDE SEQUENCE [LARGE SCALE GENOMIC DNA]</scope>
    <source>
        <strain evidence="2 3">JCM 5062</strain>
    </source>
</reference>
<sequence>MVCLPPGEALHGALGADPRKGASHTWQDLEKEPCHVSVTIMVALTTLSPLGEKPLCGAVPRRVPTGTRPVRGMGRCGRTSENEGGCDHRLGRSEQYPRSKAV</sequence>
<evidence type="ECO:0000313" key="3">
    <source>
        <dbReference type="Proteomes" id="UP001499942"/>
    </source>
</evidence>
<gene>
    <name evidence="2" type="ORF">GCM10010393_57860</name>
</gene>
<dbReference type="Proteomes" id="UP001499942">
    <property type="component" value="Unassembled WGS sequence"/>
</dbReference>
<feature type="compositionally biased region" description="Basic and acidic residues" evidence="1">
    <location>
        <begin position="78"/>
        <end position="102"/>
    </location>
</feature>
<comment type="caution">
    <text evidence="2">The sequence shown here is derived from an EMBL/GenBank/DDBJ whole genome shotgun (WGS) entry which is preliminary data.</text>
</comment>
<evidence type="ECO:0000256" key="1">
    <source>
        <dbReference type="SAM" id="MobiDB-lite"/>
    </source>
</evidence>
<accession>A0ABN3NAC3</accession>
<proteinExistence type="predicted"/>
<feature type="region of interest" description="Disordered" evidence="1">
    <location>
        <begin position="66"/>
        <end position="102"/>
    </location>
</feature>
<dbReference type="EMBL" id="BAAASR010000049">
    <property type="protein sequence ID" value="GAA2517398.1"/>
    <property type="molecule type" value="Genomic_DNA"/>
</dbReference>
<name>A0ABN3NAC3_9ACTN</name>
<protein>
    <submittedName>
        <fullName evidence="2">Uncharacterized protein</fullName>
    </submittedName>
</protein>
<organism evidence="2 3">
    <name type="scientific">Streptomyces gobitricini</name>
    <dbReference type="NCBI Taxonomy" id="68211"/>
    <lineage>
        <taxon>Bacteria</taxon>
        <taxon>Bacillati</taxon>
        <taxon>Actinomycetota</taxon>
        <taxon>Actinomycetes</taxon>
        <taxon>Kitasatosporales</taxon>
        <taxon>Streptomycetaceae</taxon>
        <taxon>Streptomyces</taxon>
    </lineage>
</organism>
<keyword evidence="3" id="KW-1185">Reference proteome</keyword>